<dbReference type="GO" id="GO:0019441">
    <property type="term" value="P:L-tryptophan catabolic process to kynurenine"/>
    <property type="evidence" value="ECO:0007669"/>
    <property type="project" value="InterPro"/>
</dbReference>
<gene>
    <name evidence="1" type="ORF">J4H92_07595</name>
</gene>
<dbReference type="AlphaFoldDB" id="A0A939MIZ6"/>
<dbReference type="Proteomes" id="UP000664382">
    <property type="component" value="Unassembled WGS sequence"/>
</dbReference>
<dbReference type="InterPro" id="IPR007325">
    <property type="entry name" value="KFase/CYL"/>
</dbReference>
<dbReference type="PANTHER" id="PTHR31118">
    <property type="entry name" value="CYCLASE-LIKE PROTEIN 2"/>
    <property type="match status" value="1"/>
</dbReference>
<proteinExistence type="predicted"/>
<dbReference type="SUPFAM" id="SSF102198">
    <property type="entry name" value="Putative cyclase"/>
    <property type="match status" value="1"/>
</dbReference>
<evidence type="ECO:0000313" key="1">
    <source>
        <dbReference type="EMBL" id="MBO1901814.1"/>
    </source>
</evidence>
<organism evidence="1 2">
    <name type="scientific">Leucobacter weissii</name>
    <dbReference type="NCBI Taxonomy" id="1983706"/>
    <lineage>
        <taxon>Bacteria</taxon>
        <taxon>Bacillati</taxon>
        <taxon>Actinomycetota</taxon>
        <taxon>Actinomycetes</taxon>
        <taxon>Micrococcales</taxon>
        <taxon>Microbacteriaceae</taxon>
        <taxon>Leucobacter</taxon>
    </lineage>
</organism>
<dbReference type="EMBL" id="JAGDYM010000008">
    <property type="protein sequence ID" value="MBO1901814.1"/>
    <property type="molecule type" value="Genomic_DNA"/>
</dbReference>
<dbReference type="PANTHER" id="PTHR31118:SF12">
    <property type="entry name" value="CYCLASE-LIKE PROTEIN 2"/>
    <property type="match status" value="1"/>
</dbReference>
<keyword evidence="2" id="KW-1185">Reference proteome</keyword>
<dbReference type="Gene3D" id="3.50.30.50">
    <property type="entry name" value="Putative cyclase"/>
    <property type="match status" value="1"/>
</dbReference>
<dbReference type="GO" id="GO:0004061">
    <property type="term" value="F:arylformamidase activity"/>
    <property type="evidence" value="ECO:0007669"/>
    <property type="project" value="InterPro"/>
</dbReference>
<reference evidence="1" key="1">
    <citation type="submission" date="2021-03" db="EMBL/GenBank/DDBJ databases">
        <title>Leucobacter chromiisoli sp. nov., isolated from chromium-containing soil of chemical plant.</title>
        <authorList>
            <person name="Xu Z."/>
        </authorList>
    </citation>
    <scope>NUCLEOTIDE SEQUENCE</scope>
    <source>
        <strain evidence="1">S27</strain>
    </source>
</reference>
<evidence type="ECO:0000313" key="2">
    <source>
        <dbReference type="Proteomes" id="UP000664382"/>
    </source>
</evidence>
<accession>A0A939MIZ6</accession>
<dbReference type="RefSeq" id="WP_208097585.1">
    <property type="nucleotide sequence ID" value="NZ_JAGDYM010000008.1"/>
</dbReference>
<comment type="caution">
    <text evidence="1">The sequence shown here is derived from an EMBL/GenBank/DDBJ whole genome shotgun (WGS) entry which is preliminary data.</text>
</comment>
<sequence>MRTVDLSRPIRGGMPVYPGDPEVSISRALTVAADGVEVARLELGSHTGTHLDAPSHSIDGGAAVDEIPLDLCWGPALVLRVRPVGADARIGPEQLEAPLPDELPARVLVATGWDRYFGDPLAPAHPSLTVELAERLWEAGARLLGVDTLSPDPTGEGALGAPGAWQDSAPLPVHDLWLGRGGVIVENLMGLVDLPETIELVALPLRLDGVDGSPVRAVARVRR</sequence>
<dbReference type="Pfam" id="PF04199">
    <property type="entry name" value="Cyclase"/>
    <property type="match status" value="1"/>
</dbReference>
<dbReference type="InterPro" id="IPR037175">
    <property type="entry name" value="KFase_sf"/>
</dbReference>
<protein>
    <submittedName>
        <fullName evidence="1">Cyclase family protein</fullName>
    </submittedName>
</protein>
<name>A0A939MIZ6_9MICO</name>